<dbReference type="EMBL" id="JAKMXF010000347">
    <property type="protein sequence ID" value="KAI6647038.1"/>
    <property type="molecule type" value="Genomic_DNA"/>
</dbReference>
<proteinExistence type="inferred from homology"/>
<reference evidence="9 10" key="1">
    <citation type="journal article" date="2023" name="BMC Biol.">
        <title>The compact genome of the sponge Oopsacas minuta (Hexactinellida) is lacking key metazoan core genes.</title>
        <authorList>
            <person name="Santini S."/>
            <person name="Schenkelaars Q."/>
            <person name="Jourda C."/>
            <person name="Duchesne M."/>
            <person name="Belahbib H."/>
            <person name="Rocher C."/>
            <person name="Selva M."/>
            <person name="Riesgo A."/>
            <person name="Vervoort M."/>
            <person name="Leys S.P."/>
            <person name="Kodjabachian L."/>
            <person name="Le Bivic A."/>
            <person name="Borchiellini C."/>
            <person name="Claverie J.M."/>
            <person name="Renard E."/>
        </authorList>
    </citation>
    <scope>NUCLEOTIDE SEQUENCE [LARGE SCALE GENOMIC DNA]</scope>
    <source>
        <strain evidence="9">SPO-2</strain>
    </source>
</reference>
<evidence type="ECO:0000256" key="4">
    <source>
        <dbReference type="ARBA" id="ARBA00022692"/>
    </source>
</evidence>
<name>A0AAV7JE08_9METZ</name>
<evidence type="ECO:0000313" key="9">
    <source>
        <dbReference type="EMBL" id="KAI6647038.1"/>
    </source>
</evidence>
<keyword evidence="10" id="KW-1185">Reference proteome</keyword>
<accession>A0AAV7JE08</accession>
<evidence type="ECO:0000256" key="7">
    <source>
        <dbReference type="ARBA" id="ARBA00023128"/>
    </source>
</evidence>
<organism evidence="9 10">
    <name type="scientific">Oopsacas minuta</name>
    <dbReference type="NCBI Taxonomy" id="111878"/>
    <lineage>
        <taxon>Eukaryota</taxon>
        <taxon>Metazoa</taxon>
        <taxon>Porifera</taxon>
        <taxon>Hexactinellida</taxon>
        <taxon>Hexasterophora</taxon>
        <taxon>Lyssacinosida</taxon>
        <taxon>Leucopsacidae</taxon>
        <taxon>Oopsacas</taxon>
    </lineage>
</organism>
<dbReference type="PANTHER" id="PTHR17130">
    <property type="entry name" value="MITOCHONDRIAL OUTER MEMBRANE PROTEIN 25"/>
    <property type="match status" value="1"/>
</dbReference>
<dbReference type="InterPro" id="IPR020164">
    <property type="entry name" value="Cyt_c_Oxase_assmbl_COX16"/>
</dbReference>
<evidence type="ECO:0000256" key="6">
    <source>
        <dbReference type="ARBA" id="ARBA00022989"/>
    </source>
</evidence>
<protein>
    <recommendedName>
        <fullName evidence="3">Cytochrome c oxidase assembly protein COX16 homolog, mitochondrial</fullName>
    </recommendedName>
</protein>
<sequence>MLGKILIYLKGSHFFRVGLPMISLCLIGTHGLKFYQEIRYEEKESRQRILTGKEMINLTKSNRKQLSLESEYERMMKKVDLTTYKNKRVPRPWKE</sequence>
<evidence type="ECO:0000313" key="10">
    <source>
        <dbReference type="Proteomes" id="UP001165289"/>
    </source>
</evidence>
<dbReference type="GO" id="GO:0005743">
    <property type="term" value="C:mitochondrial inner membrane"/>
    <property type="evidence" value="ECO:0007669"/>
    <property type="project" value="UniProtKB-SubCell"/>
</dbReference>
<keyword evidence="6" id="KW-1133">Transmembrane helix</keyword>
<comment type="similarity">
    <text evidence="2">Belongs to the COX16 family.</text>
</comment>
<evidence type="ECO:0000256" key="8">
    <source>
        <dbReference type="ARBA" id="ARBA00023136"/>
    </source>
</evidence>
<dbReference type="AlphaFoldDB" id="A0AAV7JE08"/>
<keyword evidence="8" id="KW-0472">Membrane</keyword>
<evidence type="ECO:0000256" key="3">
    <source>
        <dbReference type="ARBA" id="ARBA00021814"/>
    </source>
</evidence>
<keyword evidence="4" id="KW-0812">Transmembrane</keyword>
<gene>
    <name evidence="9" type="ORF">LOD99_8962</name>
</gene>
<comment type="caution">
    <text evidence="9">The sequence shown here is derived from an EMBL/GenBank/DDBJ whole genome shotgun (WGS) entry which is preliminary data.</text>
</comment>
<dbReference type="Proteomes" id="UP001165289">
    <property type="component" value="Unassembled WGS sequence"/>
</dbReference>
<keyword evidence="5" id="KW-0999">Mitochondrion inner membrane</keyword>
<evidence type="ECO:0000256" key="5">
    <source>
        <dbReference type="ARBA" id="ARBA00022792"/>
    </source>
</evidence>
<evidence type="ECO:0000256" key="2">
    <source>
        <dbReference type="ARBA" id="ARBA00008370"/>
    </source>
</evidence>
<keyword evidence="7" id="KW-0496">Mitochondrion</keyword>
<dbReference type="PANTHER" id="PTHR17130:SF14">
    <property type="entry name" value="CYTOCHROME C OXIDASE ASSEMBLY PROTEIN COX16 HOMOLOG, MITOCHONDRIAL"/>
    <property type="match status" value="1"/>
</dbReference>
<comment type="subcellular location">
    <subcellularLocation>
        <location evidence="1">Mitochondrion inner membrane</location>
        <topology evidence="1">Single-pass membrane protein</topology>
    </subcellularLocation>
</comment>
<dbReference type="GO" id="GO:0033617">
    <property type="term" value="P:mitochondrial respiratory chain complex IV assembly"/>
    <property type="evidence" value="ECO:0007669"/>
    <property type="project" value="TreeGrafter"/>
</dbReference>
<evidence type="ECO:0000256" key="1">
    <source>
        <dbReference type="ARBA" id="ARBA00004434"/>
    </source>
</evidence>
<dbReference type="Pfam" id="PF14138">
    <property type="entry name" value="COX16"/>
    <property type="match status" value="1"/>
</dbReference>